<reference evidence="2 3" key="1">
    <citation type="submission" date="2014-12" db="EMBL/GenBank/DDBJ databases">
        <title>Draft genome sequences of 29 type strains of Enterococci.</title>
        <authorList>
            <person name="Zhong Z."/>
            <person name="Sun Z."/>
            <person name="Liu W."/>
            <person name="Zhang W."/>
            <person name="Zhang H."/>
        </authorList>
    </citation>
    <scope>NUCLEOTIDE SEQUENCE [LARGE SCALE GENOMIC DNA]</scope>
    <source>
        <strain evidence="2 3">DSM 15687</strain>
    </source>
</reference>
<gene>
    <name evidence="2" type="ORF">RV14_GL001117</name>
</gene>
<protein>
    <recommendedName>
        <fullName evidence="1">Mga helix-turn-helix domain-containing protein</fullName>
    </recommendedName>
</protein>
<evidence type="ECO:0000259" key="1">
    <source>
        <dbReference type="Pfam" id="PF05043"/>
    </source>
</evidence>
<accession>A0A1L8WCV9</accession>
<organism evidence="2 3">
    <name type="scientific">Enterococcus ratti</name>
    <dbReference type="NCBI Taxonomy" id="150033"/>
    <lineage>
        <taxon>Bacteria</taxon>
        <taxon>Bacillati</taxon>
        <taxon>Bacillota</taxon>
        <taxon>Bacilli</taxon>
        <taxon>Lactobacillales</taxon>
        <taxon>Enterococcaceae</taxon>
        <taxon>Enterococcus</taxon>
    </lineage>
</organism>
<dbReference type="InterPro" id="IPR007737">
    <property type="entry name" value="Mga_HTH"/>
</dbReference>
<comment type="caution">
    <text evidence="2">The sequence shown here is derived from an EMBL/GenBank/DDBJ whole genome shotgun (WGS) entry which is preliminary data.</text>
</comment>
<dbReference type="EMBL" id="JXLB01000022">
    <property type="protein sequence ID" value="OJG78856.1"/>
    <property type="molecule type" value="Genomic_DNA"/>
</dbReference>
<keyword evidence="3" id="KW-1185">Reference proteome</keyword>
<dbReference type="STRING" id="150033.RV14_GL001117"/>
<proteinExistence type="predicted"/>
<sequence>MLATELNLSKSSIIRLIKKINLIVAPYDFFIATKPIQLK</sequence>
<evidence type="ECO:0000313" key="3">
    <source>
        <dbReference type="Proteomes" id="UP000182152"/>
    </source>
</evidence>
<dbReference type="Pfam" id="PF05043">
    <property type="entry name" value="Mga"/>
    <property type="match status" value="1"/>
</dbReference>
<evidence type="ECO:0000313" key="2">
    <source>
        <dbReference type="EMBL" id="OJG78856.1"/>
    </source>
</evidence>
<name>A0A1L8WCV9_9ENTE</name>
<dbReference type="AlphaFoldDB" id="A0A1L8WCV9"/>
<feature type="domain" description="Mga helix-turn-helix" evidence="1">
    <location>
        <begin position="2"/>
        <end position="38"/>
    </location>
</feature>
<dbReference type="Proteomes" id="UP000182152">
    <property type="component" value="Unassembled WGS sequence"/>
</dbReference>